<dbReference type="AlphaFoldDB" id="A0A6A2XMW8"/>
<accession>A0A6A2XMW8</accession>
<evidence type="ECO:0000313" key="1">
    <source>
        <dbReference type="EMBL" id="KAE8677741.1"/>
    </source>
</evidence>
<gene>
    <name evidence="1" type="ORF">F3Y22_tig00111502pilonHSYRG00014</name>
</gene>
<protein>
    <submittedName>
        <fullName evidence="1">Uncharacterized protein</fullName>
    </submittedName>
</protein>
<comment type="caution">
    <text evidence="1">The sequence shown here is derived from an EMBL/GenBank/DDBJ whole genome shotgun (WGS) entry which is preliminary data.</text>
</comment>
<name>A0A6A2XMW8_HIBSY</name>
<organism evidence="1 2">
    <name type="scientific">Hibiscus syriacus</name>
    <name type="common">Rose of Sharon</name>
    <dbReference type="NCBI Taxonomy" id="106335"/>
    <lineage>
        <taxon>Eukaryota</taxon>
        <taxon>Viridiplantae</taxon>
        <taxon>Streptophyta</taxon>
        <taxon>Embryophyta</taxon>
        <taxon>Tracheophyta</taxon>
        <taxon>Spermatophyta</taxon>
        <taxon>Magnoliopsida</taxon>
        <taxon>eudicotyledons</taxon>
        <taxon>Gunneridae</taxon>
        <taxon>Pentapetalae</taxon>
        <taxon>rosids</taxon>
        <taxon>malvids</taxon>
        <taxon>Malvales</taxon>
        <taxon>Malvaceae</taxon>
        <taxon>Malvoideae</taxon>
        <taxon>Hibiscus</taxon>
    </lineage>
</organism>
<reference evidence="1" key="1">
    <citation type="submission" date="2019-09" db="EMBL/GenBank/DDBJ databases">
        <title>Draft genome information of white flower Hibiscus syriacus.</title>
        <authorList>
            <person name="Kim Y.-M."/>
        </authorList>
    </citation>
    <scope>NUCLEOTIDE SEQUENCE [LARGE SCALE GENOMIC DNA]</scope>
    <source>
        <strain evidence="1">YM2019G1</strain>
    </source>
</reference>
<evidence type="ECO:0000313" key="2">
    <source>
        <dbReference type="Proteomes" id="UP000436088"/>
    </source>
</evidence>
<keyword evidence="2" id="KW-1185">Reference proteome</keyword>
<dbReference type="Proteomes" id="UP000436088">
    <property type="component" value="Unassembled WGS sequence"/>
</dbReference>
<sequence>MLKESMANYKSLVEESVKAMLLHVDFTEKRRQKSISEVEELITQHGKFHGGLVVDNPQWIGHVLSTTSLPVEAVKACVEEIWQCLMEDRVPKIGLWGIGLIELESDNFEAVSGILNPRVNQHGNALFIVIKALLQRN</sequence>
<proteinExistence type="predicted"/>
<dbReference type="EMBL" id="VEPZ02001354">
    <property type="protein sequence ID" value="KAE8677741.1"/>
    <property type="molecule type" value="Genomic_DNA"/>
</dbReference>